<feature type="compositionally biased region" description="Low complexity" evidence="1">
    <location>
        <begin position="16"/>
        <end position="35"/>
    </location>
</feature>
<dbReference type="EMBL" id="LT629776">
    <property type="protein sequence ID" value="SDS03486.1"/>
    <property type="molecule type" value="Genomic_DNA"/>
</dbReference>
<reference evidence="3" key="1">
    <citation type="submission" date="2016-10" db="EMBL/GenBank/DDBJ databases">
        <authorList>
            <person name="Varghese N."/>
            <person name="Submissions S."/>
        </authorList>
    </citation>
    <scope>NUCLEOTIDE SEQUENCE [LARGE SCALE GENOMIC DNA]</scope>
    <source>
        <strain evidence="3">DSM 22126</strain>
    </source>
</reference>
<dbReference type="AlphaFoldDB" id="A0A1H1NWY7"/>
<evidence type="ECO:0000313" key="3">
    <source>
        <dbReference type="Proteomes" id="UP000185663"/>
    </source>
</evidence>
<evidence type="ECO:0000313" key="2">
    <source>
        <dbReference type="EMBL" id="SDS03486.1"/>
    </source>
</evidence>
<dbReference type="OrthoDB" id="3296425at2"/>
<gene>
    <name evidence="2" type="ORF">SAMN04489860_0644</name>
</gene>
<sequence>MTDTSAFLRVRRRPRATPAPVAPSPVASAAAHVPAPVAPPTAPDRRRASRRPAPTLLTQVPVLEPGSFRQLGPADPVVQLDRVQAATGSLAVEVHAPDAVRAAVFVETSDGDARTHAVVVGPLPGHAPSASRPVVTLNGTSVAVDLGAGPALRRFALALTGARDEGVVAISTFDGARVEIPVRATGGGETAVVLLGTRTRSGLVLRAQGRRVDDGLRGVARAHGFDRISWQDPATPVAG</sequence>
<protein>
    <submittedName>
        <fullName evidence="2">Uncharacterized protein</fullName>
    </submittedName>
</protein>
<dbReference type="eggNOG" id="ENOG5033X1A">
    <property type="taxonomic scope" value="Bacteria"/>
</dbReference>
<evidence type="ECO:0000256" key="1">
    <source>
        <dbReference type="SAM" id="MobiDB-lite"/>
    </source>
</evidence>
<name>A0A1H1NWY7_9CELL</name>
<dbReference type="Proteomes" id="UP000185663">
    <property type="component" value="Chromosome I"/>
</dbReference>
<dbReference type="RefSeq" id="WP_083371565.1">
    <property type="nucleotide sequence ID" value="NZ_LT629776.1"/>
</dbReference>
<keyword evidence="3" id="KW-1185">Reference proteome</keyword>
<dbReference type="STRING" id="545619.SAMN04489860_0644"/>
<organism evidence="2 3">
    <name type="scientific">Paraoerskovia marina</name>
    <dbReference type="NCBI Taxonomy" id="545619"/>
    <lineage>
        <taxon>Bacteria</taxon>
        <taxon>Bacillati</taxon>
        <taxon>Actinomycetota</taxon>
        <taxon>Actinomycetes</taxon>
        <taxon>Micrococcales</taxon>
        <taxon>Cellulomonadaceae</taxon>
        <taxon>Paraoerskovia</taxon>
    </lineage>
</organism>
<accession>A0A1H1NWY7</accession>
<feature type="region of interest" description="Disordered" evidence="1">
    <location>
        <begin position="1"/>
        <end position="57"/>
    </location>
</feature>
<proteinExistence type="predicted"/>